<evidence type="ECO:0000313" key="1">
    <source>
        <dbReference type="EMBL" id="HEX70858.1"/>
    </source>
</evidence>
<dbReference type="InterPro" id="IPR019546">
    <property type="entry name" value="TAT_signal_bac_arc"/>
</dbReference>
<dbReference type="NCBIfam" id="TIGR01409">
    <property type="entry name" value="TAT_signal_seq"/>
    <property type="match status" value="1"/>
</dbReference>
<gene>
    <name evidence="1" type="ORF">ENP13_06400</name>
</gene>
<comment type="caution">
    <text evidence="1">The sequence shown here is derived from an EMBL/GenBank/DDBJ whole genome shotgun (WGS) entry which is preliminary data.</text>
</comment>
<protein>
    <submittedName>
        <fullName evidence="1">Twin-arginine translocation signal domain-containing protein</fullName>
    </submittedName>
</protein>
<accession>A0A7C3A999</accession>
<dbReference type="AlphaFoldDB" id="A0A7C3A999"/>
<organism evidence="1">
    <name type="scientific">Thermorudis sp</name>
    <dbReference type="NCBI Taxonomy" id="1969470"/>
    <lineage>
        <taxon>Bacteria</taxon>
        <taxon>Pseudomonadati</taxon>
        <taxon>Thermomicrobiota</taxon>
        <taxon>Thermomicrobia</taxon>
        <taxon>Thermomicrobia incertae sedis</taxon>
        <taxon>Thermorudis</taxon>
    </lineage>
</organism>
<reference evidence="1" key="1">
    <citation type="journal article" date="2020" name="mSystems">
        <title>Genome- and Community-Level Interaction Insights into Carbon Utilization and Element Cycling Functions of Hydrothermarchaeota in Hydrothermal Sediment.</title>
        <authorList>
            <person name="Zhou Z."/>
            <person name="Liu Y."/>
            <person name="Xu W."/>
            <person name="Pan J."/>
            <person name="Luo Z.H."/>
            <person name="Li M."/>
        </authorList>
    </citation>
    <scope>NUCLEOTIDE SEQUENCE [LARGE SCALE GENOMIC DNA]</scope>
    <source>
        <strain evidence="1">SpSt-192</strain>
    </source>
</reference>
<dbReference type="InterPro" id="IPR006311">
    <property type="entry name" value="TAT_signal"/>
</dbReference>
<dbReference type="PROSITE" id="PS51318">
    <property type="entry name" value="TAT"/>
    <property type="match status" value="1"/>
</dbReference>
<sequence>MGRRPAMAEPTWVLGFDGDCLTCRQLAEEVARLANGRLAVRSLREPEVVAWRARALGADAPWAPTLLRVQGARVEAWTGRRLAWQLARLLGPGRALALAERLVALNGDPARGAPALTRRRFLRRLGAAALAFGLLASGKLALPQAARAAGAPAATPTKTLPWWAVESLRQTPIDGTARQALLGRALASAEIQTVLEPEPALVSPTATQAAEHALADGRTLRALALGVGDDEVLVYYEDDTGRRAALRYRVVAQGDKPQLKLVAATDEALVTPAVRHSEILPEQTCTPPLIPCSCCCGNFDYFELVGCCGLTCVAFCRAGWWILCAACILAWCPACIWHACRAGWSCTCCCAEPGT</sequence>
<name>A0A7C3A999_9BACT</name>
<proteinExistence type="predicted"/>
<dbReference type="EMBL" id="DSID01000480">
    <property type="protein sequence ID" value="HEX70858.1"/>
    <property type="molecule type" value="Genomic_DNA"/>
</dbReference>